<organism evidence="2 3">
    <name type="scientific">Falsiroseomonas oleicola</name>
    <dbReference type="NCBI Taxonomy" id="2801474"/>
    <lineage>
        <taxon>Bacteria</taxon>
        <taxon>Pseudomonadati</taxon>
        <taxon>Pseudomonadota</taxon>
        <taxon>Alphaproteobacteria</taxon>
        <taxon>Acetobacterales</taxon>
        <taxon>Roseomonadaceae</taxon>
        <taxon>Falsiroseomonas</taxon>
    </lineage>
</organism>
<evidence type="ECO:0000256" key="1">
    <source>
        <dbReference type="SAM" id="SignalP"/>
    </source>
</evidence>
<feature type="chain" id="PRO_5047291265" description="Aldehyde dehydrogenase" evidence="1">
    <location>
        <begin position="28"/>
        <end position="122"/>
    </location>
</feature>
<dbReference type="Proteomes" id="UP000689967">
    <property type="component" value="Unassembled WGS sequence"/>
</dbReference>
<keyword evidence="3" id="KW-1185">Reference proteome</keyword>
<name>A0ABS6HBU5_9PROT</name>
<keyword evidence="1" id="KW-0732">Signal</keyword>
<evidence type="ECO:0008006" key="4">
    <source>
        <dbReference type="Google" id="ProtNLM"/>
    </source>
</evidence>
<proteinExistence type="predicted"/>
<gene>
    <name evidence="2" type="ORF">JJQ90_16335</name>
</gene>
<accession>A0ABS6HBU5</accession>
<dbReference type="RefSeq" id="WP_216877179.1">
    <property type="nucleotide sequence ID" value="NZ_JAERQM010000004.1"/>
</dbReference>
<protein>
    <recommendedName>
        <fullName evidence="4">Aldehyde dehydrogenase</fullName>
    </recommendedName>
</protein>
<feature type="signal peptide" evidence="1">
    <location>
        <begin position="1"/>
        <end position="27"/>
    </location>
</feature>
<evidence type="ECO:0000313" key="2">
    <source>
        <dbReference type="EMBL" id="MBU8545292.1"/>
    </source>
</evidence>
<evidence type="ECO:0000313" key="3">
    <source>
        <dbReference type="Proteomes" id="UP000689967"/>
    </source>
</evidence>
<sequence length="122" mass="13744">MRLRLTALAWLAILVPTLALGQGASQADEALALQQRAEEETVLTEGEGRSEVFGYCTACHNTALIRRSRFTRPQWDGLMDWMTERHGMNPLEGEFRDTIVDYLARHYGPAQAPARGRNPFLN</sequence>
<reference evidence="2 3" key="1">
    <citation type="submission" date="2021-01" db="EMBL/GenBank/DDBJ databases">
        <title>Roseomonas sp. nov, a bacterium isolated from an oil production mixture in Yumen Oilfield.</title>
        <authorList>
            <person name="Wu D."/>
        </authorList>
    </citation>
    <scope>NUCLEOTIDE SEQUENCE [LARGE SCALE GENOMIC DNA]</scope>
    <source>
        <strain evidence="2 3">ROY-5-3</strain>
    </source>
</reference>
<dbReference type="EMBL" id="JAERQM010000004">
    <property type="protein sequence ID" value="MBU8545292.1"/>
    <property type="molecule type" value="Genomic_DNA"/>
</dbReference>
<comment type="caution">
    <text evidence="2">The sequence shown here is derived from an EMBL/GenBank/DDBJ whole genome shotgun (WGS) entry which is preliminary data.</text>
</comment>